<feature type="transmembrane region" description="Helical" evidence="5">
    <location>
        <begin position="341"/>
        <end position="360"/>
    </location>
</feature>
<reference evidence="7" key="1">
    <citation type="submission" date="2021-06" db="EMBL/GenBank/DDBJ databases">
        <authorList>
            <person name="Hodson N. C."/>
            <person name="Mongue J. A."/>
            <person name="Jaron S. K."/>
        </authorList>
    </citation>
    <scope>NUCLEOTIDE SEQUENCE</scope>
</reference>
<feature type="transmembrane region" description="Helical" evidence="5">
    <location>
        <begin position="476"/>
        <end position="495"/>
    </location>
</feature>
<feature type="transmembrane region" description="Helical" evidence="5">
    <location>
        <begin position="367"/>
        <end position="387"/>
    </location>
</feature>
<dbReference type="GO" id="GO:0022857">
    <property type="term" value="F:transmembrane transporter activity"/>
    <property type="evidence" value="ECO:0007669"/>
    <property type="project" value="InterPro"/>
</dbReference>
<keyword evidence="3 5" id="KW-1133">Transmembrane helix</keyword>
<feature type="transmembrane region" description="Helical" evidence="5">
    <location>
        <begin position="170"/>
        <end position="188"/>
    </location>
</feature>
<dbReference type="GO" id="GO:0016020">
    <property type="term" value="C:membrane"/>
    <property type="evidence" value="ECO:0007669"/>
    <property type="project" value="UniProtKB-SubCell"/>
</dbReference>
<comment type="caution">
    <text evidence="7">The sequence shown here is derived from an EMBL/GenBank/DDBJ whole genome shotgun (WGS) entry which is preliminary data.</text>
</comment>
<organism evidence="7 8">
    <name type="scientific">Allacma fusca</name>
    <dbReference type="NCBI Taxonomy" id="39272"/>
    <lineage>
        <taxon>Eukaryota</taxon>
        <taxon>Metazoa</taxon>
        <taxon>Ecdysozoa</taxon>
        <taxon>Arthropoda</taxon>
        <taxon>Hexapoda</taxon>
        <taxon>Collembola</taxon>
        <taxon>Symphypleona</taxon>
        <taxon>Sminthuridae</taxon>
        <taxon>Allacma</taxon>
    </lineage>
</organism>
<feature type="domain" description="Major facilitator superfamily (MFS) profile" evidence="6">
    <location>
        <begin position="17"/>
        <end position="498"/>
    </location>
</feature>
<dbReference type="PANTHER" id="PTHR48021">
    <property type="match status" value="1"/>
</dbReference>
<accession>A0A8J2KBJ9</accession>
<dbReference type="Proteomes" id="UP000708208">
    <property type="component" value="Unassembled WGS sequence"/>
</dbReference>
<protein>
    <recommendedName>
        <fullName evidence="6">Major facilitator superfamily (MFS) profile domain-containing protein</fullName>
    </recommendedName>
</protein>
<dbReference type="OrthoDB" id="6339427at2759"/>
<gene>
    <name evidence="7" type="ORF">AFUS01_LOCUS21127</name>
</gene>
<evidence type="ECO:0000256" key="2">
    <source>
        <dbReference type="ARBA" id="ARBA00022692"/>
    </source>
</evidence>
<evidence type="ECO:0000256" key="1">
    <source>
        <dbReference type="ARBA" id="ARBA00004141"/>
    </source>
</evidence>
<evidence type="ECO:0000313" key="8">
    <source>
        <dbReference type="Proteomes" id="UP000708208"/>
    </source>
</evidence>
<evidence type="ECO:0000256" key="5">
    <source>
        <dbReference type="SAM" id="Phobius"/>
    </source>
</evidence>
<feature type="transmembrane region" description="Helical" evidence="5">
    <location>
        <begin position="443"/>
        <end position="464"/>
    </location>
</feature>
<sequence length="605" mass="66328">MAFESRAGKWEYLRVLATLAVSLGPFAAGLGKGYSSPALASLQESRNTFPVSAQEGSWVASLPMLGAMFGCLFGGMMLQLGRKMSLLLVALPFSASWLLTFFAENIELMYSTSFIGGFCSAIILLATQVYVSEISHPEIRGCLSSVLKMAGYLGTLSSFALGAFLDWRQLAAVAASAPILLFFAILAIPETPSFLLYHGREEEASKSLAWFRSRGEDVSVEMETLRNNILTKKKRFIPRCSSQLVRQLFITCGLMFFQKFSGVTVFFFYAVPIFKKVFNHTTPLLPAAEEIVQPSFNQSYIVLEAGHTSHGDIFNKSLMMSDTSEDMYFINVFGSSLNPHVAAIIVVFLQLLGSMTSGLLIDSAGRLPLLTVSNLFISGSFFGFGLYNWMEEALPPSHPGFGPSYDWIPLTCVLFFTVFFSIGIGPISLLMVGELFPLEYRNFGGAVSTSFSYACAFAAVKTYVDIKDRIGLYGAFWIYSGVSIAGLLFVCFVVPETRGVELEEMEHHSSATRSANQPIYPNANQNTTLHQRHHQINPNPLSRVSRNPNPLIAYGNGLPPGQSSLHGYNSAHDSPYPQFNGNPYLGSQINPATTIPYRPARGTAV</sequence>
<dbReference type="InterPro" id="IPR050549">
    <property type="entry name" value="MFS_Trehalose_Transporter"/>
</dbReference>
<dbReference type="Pfam" id="PF00083">
    <property type="entry name" value="Sugar_tr"/>
    <property type="match status" value="2"/>
</dbReference>
<evidence type="ECO:0000259" key="6">
    <source>
        <dbReference type="PROSITE" id="PS50850"/>
    </source>
</evidence>
<evidence type="ECO:0000256" key="4">
    <source>
        <dbReference type="ARBA" id="ARBA00023136"/>
    </source>
</evidence>
<feature type="transmembrane region" description="Helical" evidence="5">
    <location>
        <begin position="109"/>
        <end position="131"/>
    </location>
</feature>
<feature type="transmembrane region" description="Helical" evidence="5">
    <location>
        <begin position="12"/>
        <end position="31"/>
    </location>
</feature>
<feature type="transmembrane region" description="Helical" evidence="5">
    <location>
        <begin position="407"/>
        <end position="431"/>
    </location>
</feature>
<comment type="subcellular location">
    <subcellularLocation>
        <location evidence="1">Membrane</location>
        <topology evidence="1">Multi-pass membrane protein</topology>
    </subcellularLocation>
</comment>
<keyword evidence="2 5" id="KW-0812">Transmembrane</keyword>
<proteinExistence type="predicted"/>
<feature type="transmembrane region" description="Helical" evidence="5">
    <location>
        <begin position="143"/>
        <end position="164"/>
    </location>
</feature>
<dbReference type="EMBL" id="CAJVCH010234873">
    <property type="protein sequence ID" value="CAG7732624.1"/>
    <property type="molecule type" value="Genomic_DNA"/>
</dbReference>
<keyword evidence="8" id="KW-1185">Reference proteome</keyword>
<keyword evidence="4 5" id="KW-0472">Membrane</keyword>
<feature type="transmembrane region" description="Helical" evidence="5">
    <location>
        <begin position="85"/>
        <end position="103"/>
    </location>
</feature>
<dbReference type="AlphaFoldDB" id="A0A8J2KBJ9"/>
<dbReference type="InterPro" id="IPR005828">
    <property type="entry name" value="MFS_sugar_transport-like"/>
</dbReference>
<dbReference type="InterPro" id="IPR020846">
    <property type="entry name" value="MFS_dom"/>
</dbReference>
<evidence type="ECO:0000256" key="3">
    <source>
        <dbReference type="ARBA" id="ARBA00022989"/>
    </source>
</evidence>
<name>A0A8J2KBJ9_9HEXA</name>
<dbReference type="PROSITE" id="PS50850">
    <property type="entry name" value="MFS"/>
    <property type="match status" value="1"/>
</dbReference>
<dbReference type="PANTHER" id="PTHR48021:SF34">
    <property type="entry name" value="FACILITATED TREHALOSE TRANSPORTER TRET1-2 HOMOLOG-LIKE PROTEIN"/>
    <property type="match status" value="1"/>
</dbReference>
<feature type="transmembrane region" description="Helical" evidence="5">
    <location>
        <begin position="58"/>
        <end position="78"/>
    </location>
</feature>
<feature type="transmembrane region" description="Helical" evidence="5">
    <location>
        <begin position="248"/>
        <end position="271"/>
    </location>
</feature>
<evidence type="ECO:0000313" key="7">
    <source>
        <dbReference type="EMBL" id="CAG7732624.1"/>
    </source>
</evidence>